<proteinExistence type="predicted"/>
<evidence type="ECO:0000256" key="1">
    <source>
        <dbReference type="SAM" id="MobiDB-lite"/>
    </source>
</evidence>
<organism evidence="2">
    <name type="scientific">Hanusia phi</name>
    <dbReference type="NCBI Taxonomy" id="3032"/>
    <lineage>
        <taxon>Eukaryota</taxon>
        <taxon>Cryptophyceae</taxon>
        <taxon>Pyrenomonadales</taxon>
        <taxon>Geminigeraceae</taxon>
        <taxon>Hanusia</taxon>
    </lineage>
</organism>
<feature type="region of interest" description="Disordered" evidence="1">
    <location>
        <begin position="113"/>
        <end position="159"/>
    </location>
</feature>
<dbReference type="EMBL" id="HBEO01034766">
    <property type="protein sequence ID" value="CAD8508249.1"/>
    <property type="molecule type" value="Transcribed_RNA"/>
</dbReference>
<accession>A0A7S0NE84</accession>
<sequence length="278" mass="31881">MNSVQIHNERLGHRNMTPVRCESDKQKDASLSLELLASIEEVDEEQLPDCFKWNVYNEDCIQHGTHEEDCASMQKMREEIQRVFQGYSSPQTSPRNYPSFVFRLDRAPEVFNSNARSKSDPQSLHHAKTSIASRTPSAPAPAPRLRTTHKQPRKGVSHLKDQEEEFCQMLQLRTSIEKPTNKLVSCSIRHDGTFSIYSEDHKKIASVHCSECSVRGLRFRPQVLFVKSVDSESNQAHDRWSSAAYLVCEDQKSRDAWLQHFLAHGAKEVPPPTAIRRR</sequence>
<feature type="compositionally biased region" description="Polar residues" evidence="1">
    <location>
        <begin position="113"/>
        <end position="122"/>
    </location>
</feature>
<dbReference type="AlphaFoldDB" id="A0A7S0NE84"/>
<name>A0A7S0NE84_9CRYP</name>
<feature type="compositionally biased region" description="Basic residues" evidence="1">
    <location>
        <begin position="146"/>
        <end position="157"/>
    </location>
</feature>
<reference evidence="2" key="1">
    <citation type="submission" date="2021-01" db="EMBL/GenBank/DDBJ databases">
        <authorList>
            <person name="Corre E."/>
            <person name="Pelletier E."/>
            <person name="Niang G."/>
            <person name="Scheremetjew M."/>
            <person name="Finn R."/>
            <person name="Kale V."/>
            <person name="Holt S."/>
            <person name="Cochrane G."/>
            <person name="Meng A."/>
            <person name="Brown T."/>
            <person name="Cohen L."/>
        </authorList>
    </citation>
    <scope>NUCLEOTIDE SEQUENCE</scope>
    <source>
        <strain evidence="2">CCMP325</strain>
    </source>
</reference>
<protein>
    <recommendedName>
        <fullName evidence="3">PH domain-containing protein</fullName>
    </recommendedName>
</protein>
<gene>
    <name evidence="2" type="ORF">HPHI1048_LOCUS23564</name>
</gene>
<evidence type="ECO:0000313" key="2">
    <source>
        <dbReference type="EMBL" id="CAD8508249.1"/>
    </source>
</evidence>
<evidence type="ECO:0008006" key="3">
    <source>
        <dbReference type="Google" id="ProtNLM"/>
    </source>
</evidence>